<evidence type="ECO:0000313" key="3">
    <source>
        <dbReference type="Proteomes" id="UP000030145"/>
    </source>
</evidence>
<dbReference type="RefSeq" id="WP_035113276.1">
    <property type="nucleotide sequence ID" value="NZ_CP047046.1"/>
</dbReference>
<feature type="transmembrane region" description="Helical" evidence="1">
    <location>
        <begin position="62"/>
        <end position="81"/>
    </location>
</feature>
<accession>A0A0A2DMR4</accession>
<dbReference type="AlphaFoldDB" id="A0A0A2DMR4"/>
<proteinExistence type="predicted"/>
<protein>
    <submittedName>
        <fullName evidence="2">Membrane protein</fullName>
    </submittedName>
</protein>
<name>A0A0A2DMR4_9CORY</name>
<gene>
    <name evidence="2" type="ORF">MA47_02350</name>
</gene>
<dbReference type="GeneID" id="300552388"/>
<dbReference type="InterPro" id="IPR025327">
    <property type="entry name" value="DUF4233"/>
</dbReference>
<evidence type="ECO:0000256" key="1">
    <source>
        <dbReference type="SAM" id="Phobius"/>
    </source>
</evidence>
<comment type="caution">
    <text evidence="2">The sequence shown here is derived from an EMBL/GenBank/DDBJ whole genome shotgun (WGS) entry which is preliminary data.</text>
</comment>
<organism evidence="2 3">
    <name type="scientific">Corynebacterium auriscanis</name>
    <dbReference type="NCBI Taxonomy" id="99807"/>
    <lineage>
        <taxon>Bacteria</taxon>
        <taxon>Bacillati</taxon>
        <taxon>Actinomycetota</taxon>
        <taxon>Actinomycetes</taxon>
        <taxon>Mycobacteriales</taxon>
        <taxon>Corynebacteriaceae</taxon>
        <taxon>Corynebacterium</taxon>
    </lineage>
</organism>
<keyword evidence="1" id="KW-0472">Membrane</keyword>
<feature type="transmembrane region" description="Helical" evidence="1">
    <location>
        <begin position="93"/>
        <end position="122"/>
    </location>
</feature>
<dbReference type="Proteomes" id="UP000030145">
    <property type="component" value="Unassembled WGS sequence"/>
</dbReference>
<dbReference type="Pfam" id="PF14017">
    <property type="entry name" value="DUF4233"/>
    <property type="match status" value="1"/>
</dbReference>
<sequence length="154" mass="16728">MAKNRAHDLQMGPFGPGHEPAADPLKGLRGVMAGTHILEALVVLLGLTVVTRIHDGEYATTFNIVYVTVVGVAMIVAAFLQKAKFADILNIGLQVFAIAGFVVHPSIGAMGLLFAAVWWYIYHLKKNLIERMKRGLLPSQHVGPDGKFDSIKPE</sequence>
<dbReference type="EMBL" id="JRVJ01000003">
    <property type="protein sequence ID" value="KGM19072.1"/>
    <property type="molecule type" value="Genomic_DNA"/>
</dbReference>
<keyword evidence="3" id="KW-1185">Reference proteome</keyword>
<evidence type="ECO:0000313" key="2">
    <source>
        <dbReference type="EMBL" id="KGM19072.1"/>
    </source>
</evidence>
<keyword evidence="1" id="KW-1133">Transmembrane helix</keyword>
<keyword evidence="1" id="KW-0812">Transmembrane</keyword>
<reference evidence="2 3" key="1">
    <citation type="submission" date="2014-10" db="EMBL/GenBank/DDBJ databases">
        <title>Whole Genome sequence of Corynebacterium auriscanis strain CIP 106629.</title>
        <authorList>
            <person name="Hassan S.S."/>
            <person name="Jamal S.B."/>
            <person name="Tiwari S."/>
            <person name="Oliveira L.D.C."/>
            <person name="Souza F."/>
            <person name="Mariano D.C."/>
            <person name="Almeida S."/>
            <person name="Dorella F."/>
            <person name="Pereira F."/>
            <person name="Carvalho A."/>
            <person name="Leal C.A."/>
            <person name="Soares S.D.C."/>
            <person name="Figueiredo H.C."/>
            <person name="Silva A."/>
            <person name="Azevedo V.A."/>
        </authorList>
    </citation>
    <scope>NUCLEOTIDE SEQUENCE [LARGE SCALE GENOMIC DNA]</scope>
    <source>
        <strain evidence="2 3">CIP 106629</strain>
    </source>
</reference>
<feature type="transmembrane region" description="Helical" evidence="1">
    <location>
        <begin position="30"/>
        <end position="50"/>
    </location>
</feature>